<gene>
    <name evidence="3" type="ORF">D9V29_03355</name>
</gene>
<dbReference type="RefSeq" id="WP_121671910.1">
    <property type="nucleotide sequence ID" value="NZ_BMXM01000003.1"/>
</dbReference>
<keyword evidence="2" id="KW-0812">Transmembrane</keyword>
<feature type="transmembrane region" description="Helical" evidence="2">
    <location>
        <begin position="132"/>
        <end position="152"/>
    </location>
</feature>
<organism evidence="3 4">
    <name type="scientific">Mycetocola manganoxydans</name>
    <dbReference type="NCBI Taxonomy" id="699879"/>
    <lineage>
        <taxon>Bacteria</taxon>
        <taxon>Bacillati</taxon>
        <taxon>Actinomycetota</taxon>
        <taxon>Actinomycetes</taxon>
        <taxon>Micrococcales</taxon>
        <taxon>Microbacteriaceae</taxon>
        <taxon>Mycetocola</taxon>
    </lineage>
</organism>
<sequence length="181" mass="17797">MNDVSRSVMALTSLGVGLVHLAIGAGSPPLPAILLVGFGVAELAWGVAVLARGRLLLPNAALPLALSPLLLWGLDVTVAIVLGGAGATALLPFGPMAASAVLSLALGAGLAISRRRAASPRPAASGSRPGRYLLGMTLGAMLVAGLVTPALAGTQAGTEAVPHGEHGTEPVKEAPGLHSGH</sequence>
<dbReference type="OrthoDB" id="5124600at2"/>
<keyword evidence="4" id="KW-1185">Reference proteome</keyword>
<feature type="region of interest" description="Disordered" evidence="1">
    <location>
        <begin position="156"/>
        <end position="181"/>
    </location>
</feature>
<dbReference type="Proteomes" id="UP000270299">
    <property type="component" value="Unassembled WGS sequence"/>
</dbReference>
<proteinExistence type="predicted"/>
<feature type="transmembrane region" description="Helical" evidence="2">
    <location>
        <begin position="93"/>
        <end position="112"/>
    </location>
</feature>
<name>A0A3L6ZYE6_9MICO</name>
<accession>A0A3L6ZYE6</accession>
<dbReference type="AlphaFoldDB" id="A0A3L6ZYE6"/>
<keyword evidence="2" id="KW-1133">Transmembrane helix</keyword>
<evidence type="ECO:0000313" key="4">
    <source>
        <dbReference type="Proteomes" id="UP000270299"/>
    </source>
</evidence>
<protein>
    <submittedName>
        <fullName evidence="3">Uncharacterized protein</fullName>
    </submittedName>
</protein>
<evidence type="ECO:0000256" key="1">
    <source>
        <dbReference type="SAM" id="MobiDB-lite"/>
    </source>
</evidence>
<reference evidence="3 4" key="1">
    <citation type="submission" date="2018-10" db="EMBL/GenBank/DDBJ databases">
        <authorList>
            <person name="Li J."/>
        </authorList>
    </citation>
    <scope>NUCLEOTIDE SEQUENCE [LARGE SCALE GENOMIC DNA]</scope>
    <source>
        <strain evidence="3 4">CCTCC AB209002</strain>
    </source>
</reference>
<feature type="transmembrane region" description="Helical" evidence="2">
    <location>
        <begin position="69"/>
        <end position="87"/>
    </location>
</feature>
<feature type="transmembrane region" description="Helical" evidence="2">
    <location>
        <begin position="34"/>
        <end position="57"/>
    </location>
</feature>
<keyword evidence="2" id="KW-0472">Membrane</keyword>
<dbReference type="EMBL" id="RCUV01000003">
    <property type="protein sequence ID" value="RLP73053.1"/>
    <property type="molecule type" value="Genomic_DNA"/>
</dbReference>
<feature type="compositionally biased region" description="Basic and acidic residues" evidence="1">
    <location>
        <begin position="162"/>
        <end position="172"/>
    </location>
</feature>
<comment type="caution">
    <text evidence="3">The sequence shown here is derived from an EMBL/GenBank/DDBJ whole genome shotgun (WGS) entry which is preliminary data.</text>
</comment>
<evidence type="ECO:0000313" key="3">
    <source>
        <dbReference type="EMBL" id="RLP73053.1"/>
    </source>
</evidence>
<evidence type="ECO:0000256" key="2">
    <source>
        <dbReference type="SAM" id="Phobius"/>
    </source>
</evidence>